<reference evidence="3" key="2">
    <citation type="submission" date="2004-02" db="EMBL/GenBank/DDBJ databases">
        <authorList>
            <consortium name="Genoscope"/>
            <consortium name="Whitehead Institute Centre for Genome Research"/>
        </authorList>
    </citation>
    <scope>NUCLEOTIDE SEQUENCE</scope>
</reference>
<gene>
    <name evidence="3" type="ORF">GSTENG00030119001</name>
</gene>
<evidence type="ECO:0000259" key="2">
    <source>
        <dbReference type="Pfam" id="PF05826"/>
    </source>
</evidence>
<feature type="compositionally biased region" description="Low complexity" evidence="1">
    <location>
        <begin position="384"/>
        <end position="395"/>
    </location>
</feature>
<reference evidence="3" key="1">
    <citation type="journal article" date="2004" name="Nature">
        <title>Genome duplication in the teleost fish Tetraodon nigroviridis reveals the early vertebrate proto-karyotype.</title>
        <authorList>
            <person name="Jaillon O."/>
            <person name="Aury J.-M."/>
            <person name="Brunet F."/>
            <person name="Petit J.-L."/>
            <person name="Stange-Thomann N."/>
            <person name="Mauceli E."/>
            <person name="Bouneau L."/>
            <person name="Fischer C."/>
            <person name="Ozouf-Costaz C."/>
            <person name="Bernot A."/>
            <person name="Nicaud S."/>
            <person name="Jaffe D."/>
            <person name="Fisher S."/>
            <person name="Lutfalla G."/>
            <person name="Dossat C."/>
            <person name="Segurens B."/>
            <person name="Dasilva C."/>
            <person name="Salanoubat M."/>
            <person name="Levy M."/>
            <person name="Boudet N."/>
            <person name="Castellano S."/>
            <person name="Anthouard V."/>
            <person name="Jubin C."/>
            <person name="Castelli V."/>
            <person name="Katinka M."/>
            <person name="Vacherie B."/>
            <person name="Biemont C."/>
            <person name="Skalli Z."/>
            <person name="Cattolico L."/>
            <person name="Poulain J."/>
            <person name="De Berardinis V."/>
            <person name="Cruaud C."/>
            <person name="Duprat S."/>
            <person name="Brottier P."/>
            <person name="Coutanceau J.-P."/>
            <person name="Gouzy J."/>
            <person name="Parra G."/>
            <person name="Lardier G."/>
            <person name="Chapple C."/>
            <person name="McKernan K.J."/>
            <person name="McEwan P."/>
            <person name="Bosak S."/>
            <person name="Kellis M."/>
            <person name="Volff J.-N."/>
            <person name="Guigo R."/>
            <person name="Zody M.C."/>
            <person name="Mesirov J."/>
            <person name="Lindblad-Toh K."/>
            <person name="Birren B."/>
            <person name="Nusbaum C."/>
            <person name="Kahn D."/>
            <person name="Robinson-Rechavi M."/>
            <person name="Laudet V."/>
            <person name="Schachter V."/>
            <person name="Quetier F."/>
            <person name="Saurin W."/>
            <person name="Scarpelli C."/>
            <person name="Wincker P."/>
            <person name="Lander E.S."/>
            <person name="Weissenbach J."/>
            <person name="Roest Crollius H."/>
        </authorList>
    </citation>
    <scope>NUCLEOTIDE SEQUENCE [LARGE SCALE GENOMIC DNA]</scope>
</reference>
<dbReference type="OrthoDB" id="6075074at2759"/>
<dbReference type="AlphaFoldDB" id="Q4RRL2"/>
<feature type="compositionally biased region" description="Polar residues" evidence="1">
    <location>
        <begin position="356"/>
        <end position="374"/>
    </location>
</feature>
<dbReference type="Pfam" id="PF05826">
    <property type="entry name" value="Phospholip_A2_2"/>
    <property type="match status" value="1"/>
</dbReference>
<dbReference type="Gene3D" id="1.20.90.10">
    <property type="entry name" value="Phospholipase A2 domain"/>
    <property type="match status" value="1"/>
</dbReference>
<evidence type="ECO:0000313" key="3">
    <source>
        <dbReference type="EMBL" id="CAG08970.1"/>
    </source>
</evidence>
<feature type="compositionally biased region" description="Basic and acidic residues" evidence="1">
    <location>
        <begin position="274"/>
        <end position="301"/>
    </location>
</feature>
<dbReference type="InterPro" id="IPR036444">
    <property type="entry name" value="PLipase_A2_dom_sf"/>
</dbReference>
<dbReference type="SUPFAM" id="SSF48619">
    <property type="entry name" value="Phospholipase A2, PLA2"/>
    <property type="match status" value="1"/>
</dbReference>
<comment type="caution">
    <text evidence="3">The sequence shown here is derived from an EMBL/GenBank/DDBJ whole genome shotgun (WGS) entry which is preliminary data.</text>
</comment>
<dbReference type="KEGG" id="tng:GSTEN00030119G001"/>
<dbReference type="InterPro" id="IPR016090">
    <property type="entry name" value="PLA2-like_dom"/>
</dbReference>
<dbReference type="GO" id="GO:0006644">
    <property type="term" value="P:phospholipid metabolic process"/>
    <property type="evidence" value="ECO:0007669"/>
    <property type="project" value="InterPro"/>
</dbReference>
<feature type="domain" description="Phospholipase A2-like central" evidence="2">
    <location>
        <begin position="100"/>
        <end position="151"/>
    </location>
</feature>
<dbReference type="GO" id="GO:0050482">
    <property type="term" value="P:arachidonate secretion"/>
    <property type="evidence" value="ECO:0007669"/>
    <property type="project" value="InterPro"/>
</dbReference>
<feature type="region of interest" description="Disordered" evidence="1">
    <location>
        <begin position="197"/>
        <end position="469"/>
    </location>
</feature>
<feature type="compositionally biased region" description="Polar residues" evidence="1">
    <location>
        <begin position="419"/>
        <end position="429"/>
    </location>
</feature>
<name>Q4RRL2_TETNG</name>
<feature type="compositionally biased region" description="Low complexity" evidence="1">
    <location>
        <begin position="242"/>
        <end position="258"/>
    </location>
</feature>
<dbReference type="EMBL" id="CAAE01015002">
    <property type="protein sequence ID" value="CAG08970.1"/>
    <property type="molecule type" value="Genomic_DNA"/>
</dbReference>
<evidence type="ECO:0000256" key="1">
    <source>
        <dbReference type="SAM" id="MobiDB-lite"/>
    </source>
</evidence>
<feature type="compositionally biased region" description="Basic and acidic residues" evidence="1">
    <location>
        <begin position="231"/>
        <end position="241"/>
    </location>
</feature>
<sequence length="492" mass="53840">MQKNPVDYGFILDRGTIFRAGLSSPVCIGGAGAPRDLVKADVLNRAVDAEKENKETFSLLNGIFCAKMLTDGGNFLYQVSDGVEIVESVVSPSGAVVNCSVLFGYTNFKWHSISHCDCDEKLKACLRRVNDTSSRVVGQAFFNVIGVPCFDFAYEEQCAERHWYGLCKRYEKFPTAVLKTAVPYDYGGIDIIDELPLPSSKKTKEHQEEEEENASKTQSNVSGKWRKNKKQKAEPGGKADEGAAASASGSKGEVKGVSTFVGASHRRHPSGKRTVTEHQPVRKEEPLNEVMKDEPAVEKETVSVTPTPATEKKPETTTEILCPTTVSTRRKRTKQLRQREGKKTVPYLKEPPGNGTDISVTTSRASGPQQQSFRSIGRDTENQPGAGTAAPAVGPKVKRTRSEESGDREWRKKRRKDSSASPTEPTPNENKPAEHLKAIPLREAPAVPSDRDEGRAAVPDVPGNTSFSVLKTRKLKEKALRSSRRKAALAAA</sequence>
<accession>Q4RRL2</accession>
<dbReference type="GO" id="GO:0004623">
    <property type="term" value="F:phospholipase A2 activity"/>
    <property type="evidence" value="ECO:0007669"/>
    <property type="project" value="InterPro"/>
</dbReference>
<dbReference type="PANTHER" id="PTHR12253">
    <property type="entry name" value="RH14732P"/>
    <property type="match status" value="1"/>
</dbReference>
<feature type="compositionally biased region" description="Basic and acidic residues" evidence="1">
    <location>
        <begin position="400"/>
        <end position="410"/>
    </location>
</feature>
<proteinExistence type="predicted"/>
<feature type="non-terminal residue" evidence="3">
    <location>
        <position position="492"/>
    </location>
</feature>
<protein>
    <submittedName>
        <fullName evidence="3">(spotted green pufferfish) hypothetical protein</fullName>
    </submittedName>
</protein>
<organism evidence="3">
    <name type="scientific">Tetraodon nigroviridis</name>
    <name type="common">Spotted green pufferfish</name>
    <name type="synonym">Chelonodon nigroviridis</name>
    <dbReference type="NCBI Taxonomy" id="99883"/>
    <lineage>
        <taxon>Eukaryota</taxon>
        <taxon>Metazoa</taxon>
        <taxon>Chordata</taxon>
        <taxon>Craniata</taxon>
        <taxon>Vertebrata</taxon>
        <taxon>Euteleostomi</taxon>
        <taxon>Actinopterygii</taxon>
        <taxon>Neopterygii</taxon>
        <taxon>Teleostei</taxon>
        <taxon>Neoteleostei</taxon>
        <taxon>Acanthomorphata</taxon>
        <taxon>Eupercaria</taxon>
        <taxon>Tetraodontiformes</taxon>
        <taxon>Tetradontoidea</taxon>
        <taxon>Tetraodontidae</taxon>
        <taxon>Tetraodon</taxon>
    </lineage>
</organism>